<organism evidence="1 2">
    <name type="scientific">Apiospora aurea</name>
    <dbReference type="NCBI Taxonomy" id="335848"/>
    <lineage>
        <taxon>Eukaryota</taxon>
        <taxon>Fungi</taxon>
        <taxon>Dikarya</taxon>
        <taxon>Ascomycota</taxon>
        <taxon>Pezizomycotina</taxon>
        <taxon>Sordariomycetes</taxon>
        <taxon>Xylariomycetidae</taxon>
        <taxon>Amphisphaeriales</taxon>
        <taxon>Apiosporaceae</taxon>
        <taxon>Apiospora</taxon>
    </lineage>
</organism>
<protein>
    <recommendedName>
        <fullName evidence="3">Ricin B lectin domain-containing protein</fullName>
    </recommendedName>
</protein>
<reference evidence="1 2" key="1">
    <citation type="submission" date="2023-01" db="EMBL/GenBank/DDBJ databases">
        <title>Analysis of 21 Apiospora genomes using comparative genomics revels a genus with tremendous synthesis potential of carbohydrate active enzymes and secondary metabolites.</title>
        <authorList>
            <person name="Sorensen T."/>
        </authorList>
    </citation>
    <scope>NUCLEOTIDE SEQUENCE [LARGE SCALE GENOMIC DNA]</scope>
    <source>
        <strain evidence="1 2">CBS 24483</strain>
    </source>
</reference>
<sequence>MSVLRPSNRTPTFPFRLKLLLFLVLLLGVFIHRYTRQAPSDQSEPWPGNTYLIIEQASGRPIVRNKDGGIALGNPSETSTNPAHSRWQCVEANNHFGFQNPQSGRYLGHDGGDRTQATAWELNEWEYIMWRPHPKGGFQLLSPFWMHSLKLYIVSEDGNGLVRRMHGTTLFEFKKL</sequence>
<evidence type="ECO:0000313" key="1">
    <source>
        <dbReference type="EMBL" id="KAK7955746.1"/>
    </source>
</evidence>
<dbReference type="Proteomes" id="UP001391051">
    <property type="component" value="Unassembled WGS sequence"/>
</dbReference>
<dbReference type="InterPro" id="IPR035992">
    <property type="entry name" value="Ricin_B-like_lectins"/>
</dbReference>
<evidence type="ECO:0000313" key="2">
    <source>
        <dbReference type="Proteomes" id="UP001391051"/>
    </source>
</evidence>
<accession>A0ABR1QG79</accession>
<dbReference type="PANTHER" id="PTHR39697">
    <property type="entry name" value="RICIN B LECTIN DOMAIN-CONTAINING PROTEIN-RELATED"/>
    <property type="match status" value="1"/>
</dbReference>
<dbReference type="EMBL" id="JAQQWE010000004">
    <property type="protein sequence ID" value="KAK7955746.1"/>
    <property type="molecule type" value="Genomic_DNA"/>
</dbReference>
<dbReference type="PANTHER" id="PTHR39697:SF2">
    <property type="entry name" value="CYANOVIRIN-N DOMAIN-CONTAINING PROTEIN"/>
    <property type="match status" value="1"/>
</dbReference>
<gene>
    <name evidence="1" type="ORF">PG986_004968</name>
</gene>
<dbReference type="RefSeq" id="XP_066701052.1">
    <property type="nucleotide sequence ID" value="XM_066841190.1"/>
</dbReference>
<dbReference type="SUPFAM" id="SSF50370">
    <property type="entry name" value="Ricin B-like lectins"/>
    <property type="match status" value="1"/>
</dbReference>
<keyword evidence="2" id="KW-1185">Reference proteome</keyword>
<dbReference type="Gene3D" id="2.80.10.50">
    <property type="match status" value="1"/>
</dbReference>
<comment type="caution">
    <text evidence="1">The sequence shown here is derived from an EMBL/GenBank/DDBJ whole genome shotgun (WGS) entry which is preliminary data.</text>
</comment>
<dbReference type="GeneID" id="92074252"/>
<proteinExistence type="predicted"/>
<evidence type="ECO:0008006" key="3">
    <source>
        <dbReference type="Google" id="ProtNLM"/>
    </source>
</evidence>
<name>A0ABR1QG79_9PEZI</name>